<gene>
    <name evidence="1" type="ORF">CPLFYP93_03018</name>
</gene>
<sequence>MKHFNRKYLFFLIILIFILGFLAVKYITSGTLNSVSNIDKSITLNSYYSLANTSAK</sequence>
<accession>A0A6N3GCT4</accession>
<organism evidence="1">
    <name type="scientific">Clostridium paraputrificum</name>
    <dbReference type="NCBI Taxonomy" id="29363"/>
    <lineage>
        <taxon>Bacteria</taxon>
        <taxon>Bacillati</taxon>
        <taxon>Bacillota</taxon>
        <taxon>Clostridia</taxon>
        <taxon>Eubacteriales</taxon>
        <taxon>Clostridiaceae</taxon>
        <taxon>Clostridium</taxon>
    </lineage>
</organism>
<reference evidence="1" key="1">
    <citation type="submission" date="2019-11" db="EMBL/GenBank/DDBJ databases">
        <authorList>
            <person name="Feng L."/>
        </authorList>
    </citation>
    <scope>NUCLEOTIDE SEQUENCE</scope>
    <source>
        <strain evidence="1">CParaputrificumLFYP93</strain>
    </source>
</reference>
<dbReference type="EMBL" id="CACRTV010000079">
    <property type="protein sequence ID" value="VYU62232.1"/>
    <property type="molecule type" value="Genomic_DNA"/>
</dbReference>
<dbReference type="AlphaFoldDB" id="A0A6N3GCT4"/>
<name>A0A6N3GCT4_9CLOT</name>
<protein>
    <submittedName>
        <fullName evidence="1">Uncharacterized protein</fullName>
    </submittedName>
</protein>
<evidence type="ECO:0000313" key="1">
    <source>
        <dbReference type="EMBL" id="VYU62232.1"/>
    </source>
</evidence>
<proteinExistence type="predicted"/>